<accession>A0A0N5BUL6</accession>
<evidence type="ECO:0000256" key="1">
    <source>
        <dbReference type="SAM" id="MobiDB-lite"/>
    </source>
</evidence>
<protein>
    <submittedName>
        <fullName evidence="3">Neuropeptide-like 4</fullName>
    </submittedName>
</protein>
<evidence type="ECO:0000313" key="2">
    <source>
        <dbReference type="Proteomes" id="UP000046392"/>
    </source>
</evidence>
<feature type="region of interest" description="Disordered" evidence="1">
    <location>
        <begin position="74"/>
        <end position="94"/>
    </location>
</feature>
<dbReference type="WBParaSite" id="SPAL_0000953700.1">
    <property type="protein sequence ID" value="SPAL_0000953700.1"/>
    <property type="gene ID" value="SPAL_0000953700"/>
</dbReference>
<proteinExistence type="predicted"/>
<evidence type="ECO:0000313" key="3">
    <source>
        <dbReference type="WBParaSite" id="SPAL_0000953700.1"/>
    </source>
</evidence>
<keyword evidence="2" id="KW-1185">Reference proteome</keyword>
<organism evidence="2 3">
    <name type="scientific">Strongyloides papillosus</name>
    <name type="common">Intestinal threadworm</name>
    <dbReference type="NCBI Taxonomy" id="174720"/>
    <lineage>
        <taxon>Eukaryota</taxon>
        <taxon>Metazoa</taxon>
        <taxon>Ecdysozoa</taxon>
        <taxon>Nematoda</taxon>
        <taxon>Chromadorea</taxon>
        <taxon>Rhabditida</taxon>
        <taxon>Tylenchina</taxon>
        <taxon>Panagrolaimomorpha</taxon>
        <taxon>Strongyloidoidea</taxon>
        <taxon>Strongyloididae</taxon>
        <taxon>Strongyloides</taxon>
    </lineage>
</organism>
<reference evidence="3" key="1">
    <citation type="submission" date="2017-02" db="UniProtKB">
        <authorList>
            <consortium name="WormBaseParasite"/>
        </authorList>
    </citation>
    <scope>IDENTIFICATION</scope>
</reference>
<name>A0A0N5BUL6_STREA</name>
<dbReference type="Proteomes" id="UP000046392">
    <property type="component" value="Unplaced"/>
</dbReference>
<dbReference type="AlphaFoldDB" id="A0A0N5BUL6"/>
<sequence length="94" mass="9754">MNTKIIVAIIATVIATISGQYYYAPSYAYASYYPYAATYSAYAPVAAAPVVGAPVVGAPVVPSAFAPVAYAWGSNKGKNDTEAPKAQENAKLTN</sequence>